<dbReference type="PANTHER" id="PTHR47235">
    <property type="entry name" value="BLR6548 PROTEIN"/>
    <property type="match status" value="1"/>
</dbReference>
<feature type="non-terminal residue" evidence="4">
    <location>
        <position position="1"/>
    </location>
</feature>
<comment type="caution">
    <text evidence="4">The sequence shown here is derived from an EMBL/GenBank/DDBJ whole genome shotgun (WGS) entry which is preliminary data.</text>
</comment>
<keyword evidence="5" id="KW-1185">Reference proteome</keyword>
<name>A0ABT7VUA3_9GAMM</name>
<proteinExistence type="inferred from homology"/>
<evidence type="ECO:0000313" key="4">
    <source>
        <dbReference type="EMBL" id="MDM8563156.1"/>
    </source>
</evidence>
<dbReference type="CDD" id="cd06334">
    <property type="entry name" value="PBP1_ABC_ligand_binding-like"/>
    <property type="match status" value="1"/>
</dbReference>
<reference evidence="4" key="1">
    <citation type="submission" date="2023-06" db="EMBL/GenBank/DDBJ databases">
        <title>Uncultivated large filamentous bacteria from sulfidic sediments reveal new species and different genomic features in energy metabolism and defense.</title>
        <authorList>
            <person name="Fonseca A."/>
        </authorList>
    </citation>
    <scope>NUCLEOTIDE SEQUENCE</scope>
    <source>
        <strain evidence="4">HSG4</strain>
    </source>
</reference>
<comment type="similarity">
    <text evidence="1">Belongs to the leucine-binding protein family.</text>
</comment>
<accession>A0ABT7VUA3</accession>
<evidence type="ECO:0000256" key="2">
    <source>
        <dbReference type="ARBA" id="ARBA00022729"/>
    </source>
</evidence>
<sequence length="380" mass="43007">FMDYMAMLNKKDGGLNGVKLVWEECDTKYNIDRTIDCYEKLKDKGSTGAAMFSFVNTDATYAMLERATQDKIPLVSIGLGRTDTADGRVFPYIFPLLTTYWNQNTAKIKFIGEREGGMDKLKGKIIANVYHHSEYGKETVPVLEAQAKKYGFTLKHFPIKPPGYEQESTWKQIKRLSPDWIILRGWGDMTHIALQEAQHIDFKADHIVGVNWSRSKTEMEKAGEAAKDFITANLNPSGDFKVIEDIRQSIGNKSAMGSMNYNHGIVIGILNTEAIRTAQEKFGHKPLTSEQVRWGLEHLNLTEKRIKELGAEGLISPIKTSCADHEGGGKVKFQQWDGKKWNVISDWITPDYALTRPMVEKSAKKYADEKDISPRDCTKE</sequence>
<dbReference type="PANTHER" id="PTHR47235:SF1">
    <property type="entry name" value="BLR6548 PROTEIN"/>
    <property type="match status" value="1"/>
</dbReference>
<gene>
    <name evidence="4" type="ORF">QUF54_07370</name>
</gene>
<dbReference type="EMBL" id="JAUCGM010000479">
    <property type="protein sequence ID" value="MDM8563156.1"/>
    <property type="molecule type" value="Genomic_DNA"/>
</dbReference>
<dbReference type="InterPro" id="IPR028081">
    <property type="entry name" value="Leu-bd"/>
</dbReference>
<dbReference type="InterPro" id="IPR028082">
    <property type="entry name" value="Peripla_BP_I"/>
</dbReference>
<dbReference type="SUPFAM" id="SSF53822">
    <property type="entry name" value="Periplasmic binding protein-like I"/>
    <property type="match status" value="1"/>
</dbReference>
<dbReference type="Gene3D" id="3.40.50.2300">
    <property type="match status" value="2"/>
</dbReference>
<keyword evidence="2" id="KW-0732">Signal</keyword>
<protein>
    <submittedName>
        <fullName evidence="4">ABC transporter substrate-binding protein</fullName>
    </submittedName>
</protein>
<evidence type="ECO:0000259" key="3">
    <source>
        <dbReference type="Pfam" id="PF13458"/>
    </source>
</evidence>
<dbReference type="Proteomes" id="UP001171945">
    <property type="component" value="Unassembled WGS sequence"/>
</dbReference>
<evidence type="ECO:0000313" key="5">
    <source>
        <dbReference type="Proteomes" id="UP001171945"/>
    </source>
</evidence>
<feature type="domain" description="Leucine-binding protein" evidence="3">
    <location>
        <begin position="3"/>
        <end position="338"/>
    </location>
</feature>
<dbReference type="Pfam" id="PF13458">
    <property type="entry name" value="Peripla_BP_6"/>
    <property type="match status" value="1"/>
</dbReference>
<evidence type="ECO:0000256" key="1">
    <source>
        <dbReference type="ARBA" id="ARBA00010062"/>
    </source>
</evidence>
<organism evidence="4 5">
    <name type="scientific">Candidatus Marithioploca araucensis</name>
    <dbReference type="NCBI Taxonomy" id="70273"/>
    <lineage>
        <taxon>Bacteria</taxon>
        <taxon>Pseudomonadati</taxon>
        <taxon>Pseudomonadota</taxon>
        <taxon>Gammaproteobacteria</taxon>
        <taxon>Thiotrichales</taxon>
        <taxon>Thiotrichaceae</taxon>
        <taxon>Candidatus Marithioploca</taxon>
    </lineage>
</organism>